<dbReference type="AlphaFoldDB" id="A0A1E3GRP7"/>
<feature type="region of interest" description="Disordered" evidence="1">
    <location>
        <begin position="34"/>
        <end position="74"/>
    </location>
</feature>
<dbReference type="EMBL" id="MCRJ01000231">
    <property type="protein sequence ID" value="ODN66256.1"/>
    <property type="molecule type" value="Genomic_DNA"/>
</dbReference>
<evidence type="ECO:0000313" key="3">
    <source>
        <dbReference type="Proteomes" id="UP000094622"/>
    </source>
</evidence>
<comment type="caution">
    <text evidence="2">The sequence shown here is derived from an EMBL/GenBank/DDBJ whole genome shotgun (WGS) entry which is preliminary data.</text>
</comment>
<organism evidence="2 3">
    <name type="scientific">Methylobrevis pamukkalensis</name>
    <dbReference type="NCBI Taxonomy" id="1439726"/>
    <lineage>
        <taxon>Bacteria</taxon>
        <taxon>Pseudomonadati</taxon>
        <taxon>Pseudomonadota</taxon>
        <taxon>Alphaproteobacteria</taxon>
        <taxon>Hyphomicrobiales</taxon>
        <taxon>Pleomorphomonadaceae</taxon>
        <taxon>Methylobrevis</taxon>
    </lineage>
</organism>
<gene>
    <name evidence="2" type="ORF">A6302_04454</name>
</gene>
<feature type="compositionally biased region" description="Polar residues" evidence="1">
    <location>
        <begin position="221"/>
        <end position="236"/>
    </location>
</feature>
<keyword evidence="3" id="KW-1185">Reference proteome</keyword>
<dbReference type="Proteomes" id="UP000094622">
    <property type="component" value="Unassembled WGS sequence"/>
</dbReference>
<sequence length="245" mass="26279">MHQPADPAGALGRLHRLLGAVGDVDILLQRDRHGRPVEAGGHPGVAHGGGDRMQRLGAAPAGGHEGRAAPFGDRLQDRRMGRGAVERRHRRLLRAHREHRVRDVDILALEAGAALGQRLFHHPPVFDEDLGLLRHVGVVALELVGLVAGADADHRPSAGQLVEQRDLLGNPHRVIERQHDHAGAKPDAAGDAGHVGGDHQRRDADRIVGEMVLGEPGDLEATSSARRTIDRVSSTMPEMPPGLSR</sequence>
<proteinExistence type="predicted"/>
<evidence type="ECO:0000256" key="1">
    <source>
        <dbReference type="SAM" id="MobiDB-lite"/>
    </source>
</evidence>
<accession>A0A1E3GRP7</accession>
<reference evidence="2 3" key="1">
    <citation type="submission" date="2016-07" db="EMBL/GenBank/DDBJ databases">
        <title>Draft Genome Sequence of Methylobrevis pamukkalensis PK2.</title>
        <authorList>
            <person name="Vasilenko O.V."/>
            <person name="Doronina N.V."/>
            <person name="Shmareva M.N."/>
            <person name="Tarlachkov S.V."/>
            <person name="Mustakhimov I."/>
            <person name="Trotsenko Y.A."/>
        </authorList>
    </citation>
    <scope>NUCLEOTIDE SEQUENCE [LARGE SCALE GENOMIC DNA]</scope>
    <source>
        <strain evidence="2 3">PK2</strain>
    </source>
</reference>
<feature type="region of interest" description="Disordered" evidence="1">
    <location>
        <begin position="180"/>
        <end position="200"/>
    </location>
</feature>
<evidence type="ECO:0000313" key="2">
    <source>
        <dbReference type="EMBL" id="ODN66256.1"/>
    </source>
</evidence>
<protein>
    <submittedName>
        <fullName evidence="2">Uncharacterized protein</fullName>
    </submittedName>
</protein>
<feature type="region of interest" description="Disordered" evidence="1">
    <location>
        <begin position="214"/>
        <end position="245"/>
    </location>
</feature>
<name>A0A1E3GRP7_9HYPH</name>